<evidence type="ECO:0000313" key="11">
    <source>
        <dbReference type="Proteomes" id="UP000626109"/>
    </source>
</evidence>
<dbReference type="GO" id="GO:0007219">
    <property type="term" value="P:Notch signaling pathway"/>
    <property type="evidence" value="ECO:0007669"/>
    <property type="project" value="InterPro"/>
</dbReference>
<dbReference type="GO" id="GO:0061630">
    <property type="term" value="F:ubiquitin protein ligase activity"/>
    <property type="evidence" value="ECO:0007669"/>
    <property type="project" value="UniProtKB-EC"/>
</dbReference>
<evidence type="ECO:0000259" key="9">
    <source>
        <dbReference type="PROSITE" id="PS50089"/>
    </source>
</evidence>
<comment type="caution">
    <text evidence="10">The sequence shown here is derived from an EMBL/GenBank/DDBJ whole genome shotgun (WGS) entry which is preliminary data.</text>
</comment>
<evidence type="ECO:0000256" key="7">
    <source>
        <dbReference type="PROSITE-ProRule" id="PRU00175"/>
    </source>
</evidence>
<dbReference type="PROSITE" id="PS50089">
    <property type="entry name" value="ZF_RING_2"/>
    <property type="match status" value="1"/>
</dbReference>
<dbReference type="GO" id="GO:0008270">
    <property type="term" value="F:zinc ion binding"/>
    <property type="evidence" value="ECO:0007669"/>
    <property type="project" value="UniProtKB-KW"/>
</dbReference>
<evidence type="ECO:0000256" key="2">
    <source>
        <dbReference type="ARBA" id="ARBA00004906"/>
    </source>
</evidence>
<keyword evidence="7" id="KW-0863">Zinc-finger</keyword>
<evidence type="ECO:0000256" key="8">
    <source>
        <dbReference type="SAM" id="MobiDB-lite"/>
    </source>
</evidence>
<comment type="similarity">
    <text evidence="3">Belongs to the Deltex family.</text>
</comment>
<dbReference type="Gene3D" id="3.30.40.10">
    <property type="entry name" value="Zinc/RING finger domain, C3HC4 (zinc finger)"/>
    <property type="match status" value="1"/>
</dbReference>
<dbReference type="Pfam" id="PF18102">
    <property type="entry name" value="DTC"/>
    <property type="match status" value="1"/>
</dbReference>
<name>A0A813I4B0_POLGL</name>
<dbReference type="InterPro" id="IPR039399">
    <property type="entry name" value="Deltex_C_sf"/>
</dbReference>
<dbReference type="GO" id="GO:0016567">
    <property type="term" value="P:protein ubiquitination"/>
    <property type="evidence" value="ECO:0007669"/>
    <property type="project" value="UniProtKB-UniPathway"/>
</dbReference>
<reference evidence="10" key="1">
    <citation type="submission" date="2021-02" db="EMBL/GenBank/DDBJ databases">
        <authorList>
            <person name="Dougan E. K."/>
            <person name="Rhodes N."/>
            <person name="Thang M."/>
            <person name="Chan C."/>
        </authorList>
    </citation>
    <scope>NUCLEOTIDE SEQUENCE</scope>
</reference>
<dbReference type="InterPro" id="IPR001841">
    <property type="entry name" value="Znf_RING"/>
</dbReference>
<dbReference type="EC" id="2.3.2.27" evidence="4"/>
<evidence type="ECO:0000256" key="4">
    <source>
        <dbReference type="ARBA" id="ARBA00012483"/>
    </source>
</evidence>
<organism evidence="10 11">
    <name type="scientific">Polarella glacialis</name>
    <name type="common">Dinoflagellate</name>
    <dbReference type="NCBI Taxonomy" id="89957"/>
    <lineage>
        <taxon>Eukaryota</taxon>
        <taxon>Sar</taxon>
        <taxon>Alveolata</taxon>
        <taxon>Dinophyceae</taxon>
        <taxon>Suessiales</taxon>
        <taxon>Suessiaceae</taxon>
        <taxon>Polarella</taxon>
    </lineage>
</organism>
<dbReference type="InterPro" id="IPR039396">
    <property type="entry name" value="Deltex_C"/>
</dbReference>
<dbReference type="SMART" id="SM00184">
    <property type="entry name" value="RING"/>
    <property type="match status" value="1"/>
</dbReference>
<dbReference type="Proteomes" id="UP000626109">
    <property type="component" value="Unassembled WGS sequence"/>
</dbReference>
<dbReference type="UniPathway" id="UPA00143"/>
<dbReference type="Gene3D" id="3.90.228.10">
    <property type="match status" value="1"/>
</dbReference>
<evidence type="ECO:0000256" key="5">
    <source>
        <dbReference type="ARBA" id="ARBA00022679"/>
    </source>
</evidence>
<comment type="catalytic activity">
    <reaction evidence="1">
        <text>S-ubiquitinyl-[E2 ubiquitin-conjugating enzyme]-L-cysteine + [acceptor protein]-L-lysine = [E2 ubiquitin-conjugating enzyme]-L-cysteine + N(6)-ubiquitinyl-[acceptor protein]-L-lysine.</text>
        <dbReference type="EC" id="2.3.2.27"/>
    </reaction>
</comment>
<feature type="region of interest" description="Disordered" evidence="8">
    <location>
        <begin position="336"/>
        <end position="373"/>
    </location>
</feature>
<sequence>MSSGSVVLPRDLEPSPSLEAIIEQSCCRPSSAPAVGDSCPVCLEELLDSESGGLLQVQSCRHCLHEKCLTRWLSEQRRCPVCATSCGTRFGSGPKTGTMTWQRQSQSLPGYAGSGRMVVTFNFPAGSDDAGVPYAGRTAVGFLPDVPEGRQVRQLFEVAFRRRLMFTVGVSLTLGTRWPTFHVHLKTSDRGGASHHGYPDEGYLARAMQELSECGVLPAQRGFTGNKAPAESSCRTSRGKWVAEVQAKVSAAFAASGSSVPISACSSNQTEPGSAAWTVVASRISSNLTSNNRSHSSANQAEQASIAVSLTGMSSGASNCSSADITCVSRSSASSSTVRGQFEAPTPQRKRQRTDQEMQSQSIDSVTVDSDVEVVDCDQPDKGEAASGSQKRRTSLRGCVPCEFCSRMIAFDDYAVHASLHASSSRQTCEETVPCDVCGEMVRFADFEQHASSHASPASSAKPASANAKACKVCDALIEPEDLQDHLAAHRVHEQLVDAELQKSTSEVDLTLQVVDMARKGGSGLPGNRTVLQPEDPLLVRWTDGHWYPAFLKLTQPDGRQHVTWDKPYQDWKAEDVAADSVIPRMNRAREVCNFDVAMAFVKNMKAVCQEHAQRGSVGRLELVYHYTKEENVQKIVENNLKTPGEKNADGSTIPVANGEVYGRGIYASTDMTFSKSFGVGLNCAFMCLALPGRQGKTAKVRIIKADEDSLAFGQLRLFKNSEQLLPLFFTDGERATVLEDCARKIASFLEERLLGPKIASPGEAASNFLVGEGVEVLQVGGWWRATVKKVHDDGTYDVAWQKPFKSWAPALGVAASLVRRQS</sequence>
<evidence type="ECO:0000256" key="3">
    <source>
        <dbReference type="ARBA" id="ARBA00009413"/>
    </source>
</evidence>
<keyword evidence="7" id="KW-0862">Zinc</keyword>
<gene>
    <name evidence="10" type="ORF">PGLA2088_LOCUS3390</name>
</gene>
<dbReference type="InterPro" id="IPR039398">
    <property type="entry name" value="Deltex_fam"/>
</dbReference>
<dbReference type="Pfam" id="PF13639">
    <property type="entry name" value="zf-RING_2"/>
    <property type="match status" value="1"/>
</dbReference>
<dbReference type="AlphaFoldDB" id="A0A813I4B0"/>
<protein>
    <recommendedName>
        <fullName evidence="4">RING-type E3 ubiquitin transferase</fullName>
        <ecNumber evidence="4">2.3.2.27</ecNumber>
    </recommendedName>
</protein>
<accession>A0A813I4B0</accession>
<dbReference type="SUPFAM" id="SSF57850">
    <property type="entry name" value="RING/U-box"/>
    <property type="match status" value="1"/>
</dbReference>
<feature type="domain" description="RING-type" evidence="9">
    <location>
        <begin position="39"/>
        <end position="82"/>
    </location>
</feature>
<dbReference type="EMBL" id="CAJNNW010002929">
    <property type="protein sequence ID" value="CAE8644826.1"/>
    <property type="molecule type" value="Genomic_DNA"/>
</dbReference>
<keyword evidence="6" id="KW-0479">Metal-binding</keyword>
<evidence type="ECO:0000256" key="1">
    <source>
        <dbReference type="ARBA" id="ARBA00000900"/>
    </source>
</evidence>
<evidence type="ECO:0000313" key="10">
    <source>
        <dbReference type="EMBL" id="CAE8644826.1"/>
    </source>
</evidence>
<keyword evidence="5" id="KW-0808">Transferase</keyword>
<dbReference type="PANTHER" id="PTHR12622">
    <property type="entry name" value="DELTEX-RELATED"/>
    <property type="match status" value="1"/>
</dbReference>
<proteinExistence type="inferred from homology"/>
<evidence type="ECO:0000256" key="6">
    <source>
        <dbReference type="ARBA" id="ARBA00022723"/>
    </source>
</evidence>
<dbReference type="InterPro" id="IPR013083">
    <property type="entry name" value="Znf_RING/FYVE/PHD"/>
</dbReference>
<comment type="pathway">
    <text evidence="2">Protein modification; protein ubiquitination.</text>
</comment>
<feature type="compositionally biased region" description="Low complexity" evidence="8">
    <location>
        <begin position="359"/>
        <end position="369"/>
    </location>
</feature>
<dbReference type="Gene3D" id="3.30.390.130">
    <property type="match status" value="1"/>
</dbReference>